<dbReference type="Proteomes" id="UP001224392">
    <property type="component" value="Unassembled WGS sequence"/>
</dbReference>
<evidence type="ECO:0000256" key="3">
    <source>
        <dbReference type="ARBA" id="ARBA00022475"/>
    </source>
</evidence>
<dbReference type="InterPro" id="IPR012902">
    <property type="entry name" value="N_methyl_site"/>
</dbReference>
<keyword evidence="5" id="KW-0997">Cell inner membrane</keyword>
<evidence type="ECO:0000256" key="11">
    <source>
        <dbReference type="SAM" id="Phobius"/>
    </source>
</evidence>
<keyword evidence="14" id="KW-1185">Reference proteome</keyword>
<evidence type="ECO:0000256" key="1">
    <source>
        <dbReference type="ARBA" id="ARBA00004377"/>
    </source>
</evidence>
<comment type="subcellular location">
    <subcellularLocation>
        <location evidence="1">Cell inner membrane</location>
        <topology evidence="1">Single-pass membrane protein</topology>
    </subcellularLocation>
</comment>
<keyword evidence="8 11" id="KW-0472">Membrane</keyword>
<name>A0ABQ6M2K7_9GAMM</name>
<dbReference type="NCBIfam" id="TIGR02532">
    <property type="entry name" value="IV_pilin_GFxxxE"/>
    <property type="match status" value="1"/>
</dbReference>
<protein>
    <recommendedName>
        <fullName evidence="2">Type II secretion system protein H</fullName>
    </recommendedName>
    <alternativeName>
        <fullName evidence="10">General secretion pathway protein H</fullName>
    </alternativeName>
</protein>
<dbReference type="Pfam" id="PF07963">
    <property type="entry name" value="N_methyl"/>
    <property type="match status" value="1"/>
</dbReference>
<organism evidence="13 14">
    <name type="scientific">Biformimicrobium ophioploci</name>
    <dbReference type="NCBI Taxonomy" id="3036711"/>
    <lineage>
        <taxon>Bacteria</taxon>
        <taxon>Pseudomonadati</taxon>
        <taxon>Pseudomonadota</taxon>
        <taxon>Gammaproteobacteria</taxon>
        <taxon>Cellvibrionales</taxon>
        <taxon>Microbulbiferaceae</taxon>
        <taxon>Biformimicrobium</taxon>
    </lineage>
</organism>
<dbReference type="InterPro" id="IPR045584">
    <property type="entry name" value="Pilin-like"/>
</dbReference>
<gene>
    <name evidence="13" type="ORF">MNKW57_28960</name>
</gene>
<evidence type="ECO:0000256" key="6">
    <source>
        <dbReference type="ARBA" id="ARBA00022692"/>
    </source>
</evidence>
<comment type="similarity">
    <text evidence="9">Belongs to the GSP H family.</text>
</comment>
<evidence type="ECO:0000256" key="5">
    <source>
        <dbReference type="ARBA" id="ARBA00022519"/>
    </source>
</evidence>
<proteinExistence type="inferred from homology"/>
<evidence type="ECO:0000256" key="7">
    <source>
        <dbReference type="ARBA" id="ARBA00022989"/>
    </source>
</evidence>
<dbReference type="Pfam" id="PF12019">
    <property type="entry name" value="GspH"/>
    <property type="match status" value="1"/>
</dbReference>
<keyword evidence="3" id="KW-1003">Cell membrane</keyword>
<keyword evidence="6 11" id="KW-0812">Transmembrane</keyword>
<sequence length="187" mass="20399">MNIYRGYTLIEMMLVIACLAIIASVAIPSFSELLEARRNRLSGYALFDLIATARGLSLSQQKNLVICPAHNNRCGSNWAGGALLFEDSNRNGALDDGESLLRQIDAFRSGTKLSWASFGNRPYLRYRPDGVTPSQSGSFHYCPPSGKNTDGWIIILNATGRAYFGRDNNGNGIVENGSGVDLDCNEK</sequence>
<dbReference type="EMBL" id="BSYJ01000007">
    <property type="protein sequence ID" value="GMG88575.1"/>
    <property type="molecule type" value="Genomic_DNA"/>
</dbReference>
<feature type="domain" description="General secretion pathway GspH" evidence="12">
    <location>
        <begin position="46"/>
        <end position="160"/>
    </location>
</feature>
<evidence type="ECO:0000256" key="9">
    <source>
        <dbReference type="ARBA" id="ARBA00025772"/>
    </source>
</evidence>
<accession>A0ABQ6M2K7</accession>
<evidence type="ECO:0000256" key="4">
    <source>
        <dbReference type="ARBA" id="ARBA00022481"/>
    </source>
</evidence>
<dbReference type="RefSeq" id="WP_285765185.1">
    <property type="nucleotide sequence ID" value="NZ_BSYJ01000007.1"/>
</dbReference>
<comment type="caution">
    <text evidence="13">The sequence shown here is derived from an EMBL/GenBank/DDBJ whole genome shotgun (WGS) entry which is preliminary data.</text>
</comment>
<reference evidence="13 14" key="1">
    <citation type="submission" date="2023-04" db="EMBL/GenBank/DDBJ databases">
        <title>Marinobulbifer ophiurae gen. nov., sp. Nov., isolate from tissue of brittle star Ophioplocus japonicus.</title>
        <authorList>
            <person name="Kawano K."/>
            <person name="Sawayama S."/>
            <person name="Nakagawa S."/>
        </authorList>
    </citation>
    <scope>NUCLEOTIDE SEQUENCE [LARGE SCALE GENOMIC DNA]</scope>
    <source>
        <strain evidence="13 14">NKW57</strain>
    </source>
</reference>
<evidence type="ECO:0000256" key="10">
    <source>
        <dbReference type="ARBA" id="ARBA00030775"/>
    </source>
</evidence>
<dbReference type="Gene3D" id="3.55.40.10">
    <property type="entry name" value="minor pseudopilin epsh domain"/>
    <property type="match status" value="1"/>
</dbReference>
<dbReference type="InterPro" id="IPR022346">
    <property type="entry name" value="T2SS_GspH"/>
</dbReference>
<evidence type="ECO:0000256" key="8">
    <source>
        <dbReference type="ARBA" id="ARBA00023136"/>
    </source>
</evidence>
<evidence type="ECO:0000313" key="14">
    <source>
        <dbReference type="Proteomes" id="UP001224392"/>
    </source>
</evidence>
<keyword evidence="4" id="KW-0488">Methylation</keyword>
<evidence type="ECO:0000259" key="12">
    <source>
        <dbReference type="Pfam" id="PF12019"/>
    </source>
</evidence>
<keyword evidence="7 11" id="KW-1133">Transmembrane helix</keyword>
<evidence type="ECO:0000313" key="13">
    <source>
        <dbReference type="EMBL" id="GMG88575.1"/>
    </source>
</evidence>
<feature type="transmembrane region" description="Helical" evidence="11">
    <location>
        <begin position="12"/>
        <end position="30"/>
    </location>
</feature>
<evidence type="ECO:0000256" key="2">
    <source>
        <dbReference type="ARBA" id="ARBA00021549"/>
    </source>
</evidence>
<dbReference type="SUPFAM" id="SSF54523">
    <property type="entry name" value="Pili subunits"/>
    <property type="match status" value="1"/>
</dbReference>